<dbReference type="Proteomes" id="UP000095546">
    <property type="component" value="Unassembled WGS sequence"/>
</dbReference>
<organism evidence="2 3">
    <name type="scientific">Mitsuokella jalaludinii</name>
    <dbReference type="NCBI Taxonomy" id="187979"/>
    <lineage>
        <taxon>Bacteria</taxon>
        <taxon>Bacillati</taxon>
        <taxon>Bacillota</taxon>
        <taxon>Negativicutes</taxon>
        <taxon>Selenomonadales</taxon>
        <taxon>Selenomonadaceae</taxon>
        <taxon>Mitsuokella</taxon>
    </lineage>
</organism>
<name>A0A173XLQ7_9FIRM</name>
<dbReference type="InterPro" id="IPR010144">
    <property type="entry name" value="CRISPR-assoc_prot_Csd1-typ"/>
</dbReference>
<dbReference type="EMBL" id="CYYU01000002">
    <property type="protein sequence ID" value="CUN52634.1"/>
    <property type="molecule type" value="Genomic_DNA"/>
</dbReference>
<dbReference type="NCBIfam" id="TIGR01863">
    <property type="entry name" value="cas_Csd1"/>
    <property type="match status" value="1"/>
</dbReference>
<dbReference type="Pfam" id="PF09709">
    <property type="entry name" value="Cas_Csd1"/>
    <property type="match status" value="1"/>
</dbReference>
<evidence type="ECO:0000256" key="1">
    <source>
        <dbReference type="SAM" id="MobiDB-lite"/>
    </source>
</evidence>
<feature type="region of interest" description="Disordered" evidence="1">
    <location>
        <begin position="633"/>
        <end position="654"/>
    </location>
</feature>
<dbReference type="STRING" id="187979.ERS852385_00676"/>
<proteinExistence type="predicted"/>
<evidence type="ECO:0000313" key="2">
    <source>
        <dbReference type="EMBL" id="CUN52634.1"/>
    </source>
</evidence>
<keyword evidence="3" id="KW-1185">Reference proteome</keyword>
<evidence type="ECO:0000313" key="3">
    <source>
        <dbReference type="Proteomes" id="UP000095546"/>
    </source>
</evidence>
<dbReference type="RefSeq" id="WP_051652299.1">
    <property type="nucleotide sequence ID" value="NZ_CABIWZ010000002.1"/>
</dbReference>
<feature type="compositionally biased region" description="Acidic residues" evidence="1">
    <location>
        <begin position="640"/>
        <end position="654"/>
    </location>
</feature>
<gene>
    <name evidence="2" type="ORF">ERS852385_00676</name>
</gene>
<sequence length="654" mass="74985">MSWIQQLIETYDDNQALAGKPGPNGVSDELPPVGHMIVNAQIELTVDAEGNFVQARAIPKEDEPTLIPCTPDSASRTAGPVPHPLHDNLPYVARDYSDYATIKKENPYDLYTEQLKAWVDSPYSLPAIRAVYHYVTHHAMIHDLLQEKILYEESPGKIMEKWDRKKVSAEKPLLYQVAADSVLKSLVRFRVIGVEGKPELWNNPEVQKAWQDYFVHNHEKKQALCYATGQMTIPTAKHNKGIRFPGDGAKLISSNDKEGFTFRGRFDKPAECLSIGYAASQKAMNALRWLIRRQGYLVDKSRVFLAWGRMGVAIPSLTKSTRQLLLPTRRAAHAEKQPNTMATWAQALTNAMNGYRHEFKRQSTSQVNVIILDAATSGRMSICYYDELAGQDFIGRVEKWHLHGMWQQHDYDDNEKKSISFFGVPASKKLLQACYGVNLSDTRLRLETERLFTAIEQGRDFPAEFLTVGFCTVVKQAAVQSDRFSWRNNILEPVCSVVRYHFYHQKEEYSVALDENNTNRSYLFGRLLALADKLELATYRPEERKTRQTNAMRYMEIFADRPATTWRTVQKKLLPYEHRREAYGGKERKLIHKVGSMFDESDFLSDAPLDGRFLLGFYAQEYAIDQEIEQRKREKALREADEDYTDNADGEENA</sequence>
<protein>
    <submittedName>
        <fullName evidence="2">CRISPR-associated protein Cas8c/Csd1, subtype I-C/DVULG</fullName>
    </submittedName>
</protein>
<dbReference type="OrthoDB" id="5389988at2"/>
<accession>A0A173XLQ7</accession>
<reference evidence="2 3" key="1">
    <citation type="submission" date="2015-09" db="EMBL/GenBank/DDBJ databases">
        <authorList>
            <consortium name="Pathogen Informatics"/>
        </authorList>
    </citation>
    <scope>NUCLEOTIDE SEQUENCE [LARGE SCALE GENOMIC DNA]</scope>
    <source>
        <strain evidence="2 3">2789STDY5608828</strain>
    </source>
</reference>
<dbReference type="AlphaFoldDB" id="A0A173XLQ7"/>